<proteinExistence type="predicted"/>
<dbReference type="AlphaFoldDB" id="A0A1H5YIV6"/>
<name>A0A1H5YIV6_9ACTN</name>
<protein>
    <submittedName>
        <fullName evidence="1">Uncharacterized protein</fullName>
    </submittedName>
</protein>
<dbReference type="RefSeq" id="WP_103937491.1">
    <property type="nucleotide sequence ID" value="NZ_FNVO01000004.1"/>
</dbReference>
<dbReference type="Proteomes" id="UP000236723">
    <property type="component" value="Unassembled WGS sequence"/>
</dbReference>
<organism evidence="1 2">
    <name type="scientific">Thermomonospora echinospora</name>
    <dbReference type="NCBI Taxonomy" id="1992"/>
    <lineage>
        <taxon>Bacteria</taxon>
        <taxon>Bacillati</taxon>
        <taxon>Actinomycetota</taxon>
        <taxon>Actinomycetes</taxon>
        <taxon>Streptosporangiales</taxon>
        <taxon>Thermomonosporaceae</taxon>
        <taxon>Thermomonospora</taxon>
    </lineage>
</organism>
<keyword evidence="2" id="KW-1185">Reference proteome</keyword>
<evidence type="ECO:0000313" key="2">
    <source>
        <dbReference type="Proteomes" id="UP000236723"/>
    </source>
</evidence>
<gene>
    <name evidence="1" type="ORF">SAMN04489712_1047</name>
</gene>
<reference evidence="2" key="1">
    <citation type="submission" date="2016-10" db="EMBL/GenBank/DDBJ databases">
        <authorList>
            <person name="Varghese N."/>
            <person name="Submissions S."/>
        </authorList>
    </citation>
    <scope>NUCLEOTIDE SEQUENCE [LARGE SCALE GENOMIC DNA]</scope>
    <source>
        <strain evidence="2">DSM 43163</strain>
    </source>
</reference>
<sequence>MTHSLEEHGTEREGPLSLQEIDEIIGTENPPLRNLRITYAYHQLAVALARLLDDRNATWCGFGTWASRTAGLFIRGELKPRPVGLPPVPPWVSRHLMTWAAPHVGSNVARGNLLVFQELGPLFHTMVTAYTEEDDAERALERVLQPLRPGLVTEGGQDLLIAAARSYHRAMPLPHSAARSQVILLANLQVALHEQIRLQEAIAASLAPPLRAPFTPAPLNVLATRFWGRLATSHLMDVYMPAVDFTTTRTLIPLRLGRDVGGAHGATTFCEHLTDLIDLELKALLYDFDRSPNSVLGSAAADWSLLAERMNYLTDFFRLWQQDPCLMQAPFTPRQAEDLRAGKMPSGPPL</sequence>
<dbReference type="OrthoDB" id="257464at2"/>
<evidence type="ECO:0000313" key="1">
    <source>
        <dbReference type="EMBL" id="SEG23306.1"/>
    </source>
</evidence>
<accession>A0A1H5YIV6</accession>
<dbReference type="EMBL" id="FNVO01000004">
    <property type="protein sequence ID" value="SEG23306.1"/>
    <property type="molecule type" value="Genomic_DNA"/>
</dbReference>